<evidence type="ECO:0000256" key="7">
    <source>
        <dbReference type="SAM" id="SignalP"/>
    </source>
</evidence>
<keyword evidence="7" id="KW-0732">Signal</keyword>
<keyword evidence="3 6" id="KW-0378">Hydrolase</keyword>
<keyword evidence="2" id="KW-0479">Metal-binding</keyword>
<evidence type="ECO:0000313" key="10">
    <source>
        <dbReference type="Proteomes" id="UP001197214"/>
    </source>
</evidence>
<dbReference type="InterPro" id="IPR041489">
    <property type="entry name" value="PDZ_6"/>
</dbReference>
<feature type="signal peptide" evidence="7">
    <location>
        <begin position="1"/>
        <end position="20"/>
    </location>
</feature>
<dbReference type="PROSITE" id="PS50106">
    <property type="entry name" value="PDZ"/>
    <property type="match status" value="1"/>
</dbReference>
<protein>
    <submittedName>
        <fullName evidence="9">PDZ domain-containing protein</fullName>
    </submittedName>
</protein>
<comment type="cofactor">
    <cofactor evidence="6">
        <name>Zn(2+)</name>
        <dbReference type="ChEBI" id="CHEBI:29105"/>
    </cofactor>
    <text evidence="6">Binds 1 zinc ion per subunit.</text>
</comment>
<dbReference type="InterPro" id="IPR001478">
    <property type="entry name" value="PDZ"/>
</dbReference>
<dbReference type="Pfam" id="PF17820">
    <property type="entry name" value="PDZ_6"/>
    <property type="match status" value="1"/>
</dbReference>
<dbReference type="InterPro" id="IPR051156">
    <property type="entry name" value="Mito/Outer_Membr_Metalloprot"/>
</dbReference>
<evidence type="ECO:0000313" key="9">
    <source>
        <dbReference type="EMBL" id="MBW4329683.1"/>
    </source>
</evidence>
<reference evidence="9 10" key="1">
    <citation type="submission" date="2021-07" db="EMBL/GenBank/DDBJ databases">
        <title>Stakelama flava sp. nov., a novel endophytic bacterium isolated from branch of Kandelia candel.</title>
        <authorList>
            <person name="Tuo L."/>
        </authorList>
    </citation>
    <scope>NUCLEOTIDE SEQUENCE [LARGE SCALE GENOMIC DNA]</scope>
    <source>
        <strain evidence="9 10">CBK3Z-3</strain>
    </source>
</reference>
<dbReference type="RefSeq" id="WP_219236811.1">
    <property type="nucleotide sequence ID" value="NZ_JAHWZX010000002.1"/>
</dbReference>
<name>A0ABS6XIL9_9SPHN</name>
<dbReference type="EMBL" id="JAHWZX010000002">
    <property type="protein sequence ID" value="MBW4329683.1"/>
    <property type="molecule type" value="Genomic_DNA"/>
</dbReference>
<dbReference type="PANTHER" id="PTHR22726">
    <property type="entry name" value="METALLOENDOPEPTIDASE OMA1"/>
    <property type="match status" value="1"/>
</dbReference>
<evidence type="ECO:0000256" key="5">
    <source>
        <dbReference type="ARBA" id="ARBA00023049"/>
    </source>
</evidence>
<keyword evidence="4 6" id="KW-0862">Zinc</keyword>
<dbReference type="InterPro" id="IPR001915">
    <property type="entry name" value="Peptidase_M48"/>
</dbReference>
<evidence type="ECO:0000256" key="2">
    <source>
        <dbReference type="ARBA" id="ARBA00022723"/>
    </source>
</evidence>
<organism evidence="9 10">
    <name type="scientific">Stakelama flava</name>
    <dbReference type="NCBI Taxonomy" id="2860338"/>
    <lineage>
        <taxon>Bacteria</taxon>
        <taxon>Pseudomonadati</taxon>
        <taxon>Pseudomonadota</taxon>
        <taxon>Alphaproteobacteria</taxon>
        <taxon>Sphingomonadales</taxon>
        <taxon>Sphingomonadaceae</taxon>
        <taxon>Stakelama</taxon>
    </lineage>
</organism>
<dbReference type="SMART" id="SM00228">
    <property type="entry name" value="PDZ"/>
    <property type="match status" value="1"/>
</dbReference>
<dbReference type="PANTHER" id="PTHR22726:SF1">
    <property type="entry name" value="METALLOENDOPEPTIDASE OMA1, MITOCHONDRIAL"/>
    <property type="match status" value="1"/>
</dbReference>
<keyword evidence="5 6" id="KW-0482">Metalloprotease</keyword>
<accession>A0ABS6XIL9</accession>
<proteinExistence type="inferred from homology"/>
<evidence type="ECO:0000256" key="4">
    <source>
        <dbReference type="ARBA" id="ARBA00022833"/>
    </source>
</evidence>
<evidence type="ECO:0000256" key="6">
    <source>
        <dbReference type="RuleBase" id="RU003983"/>
    </source>
</evidence>
<evidence type="ECO:0000259" key="8">
    <source>
        <dbReference type="PROSITE" id="PS50106"/>
    </source>
</evidence>
<keyword evidence="10" id="KW-1185">Reference proteome</keyword>
<feature type="chain" id="PRO_5045914613" evidence="7">
    <location>
        <begin position="21"/>
        <end position="330"/>
    </location>
</feature>
<sequence>MAKAFLIGTTMATAPVSAHAASDTSQLEGQVAQLKSLRAADARVFNIFWRLSTKNVALCEGDDPATGMLLQARSSYDGDFAEAADRFFGFEGEVSVEALAPNGPADRAGVKQNDTLVAINGKDLPVAQGPEAVAAAQRALIAAGKDGTIDLTVLRDHTRTRLQVSPLSACPGRVEVTVSNQRGASTDGSVLQISSAMLNALPGDGELASVIAHEYSHVILHHPSRLTAAHVDRGLLASFGKNRRLIRRTEEEADRLSVYLLLNAGYDPMAPGRFWRTVGRNMDAGFLSDGTHMGWRDRAEMVDQEAARAKALDQRPAIPALLATRDDPLE</sequence>
<dbReference type="Pfam" id="PF01435">
    <property type="entry name" value="Peptidase_M48"/>
    <property type="match status" value="1"/>
</dbReference>
<gene>
    <name evidence="9" type="ORF">KY084_02185</name>
</gene>
<comment type="caution">
    <text evidence="9">The sequence shown here is derived from an EMBL/GenBank/DDBJ whole genome shotgun (WGS) entry which is preliminary data.</text>
</comment>
<keyword evidence="1 6" id="KW-0645">Protease</keyword>
<evidence type="ECO:0000256" key="1">
    <source>
        <dbReference type="ARBA" id="ARBA00022670"/>
    </source>
</evidence>
<feature type="domain" description="PDZ" evidence="8">
    <location>
        <begin position="55"/>
        <end position="139"/>
    </location>
</feature>
<comment type="similarity">
    <text evidence="6">Belongs to the peptidase M48 family.</text>
</comment>
<evidence type="ECO:0000256" key="3">
    <source>
        <dbReference type="ARBA" id="ARBA00022801"/>
    </source>
</evidence>
<dbReference type="Proteomes" id="UP001197214">
    <property type="component" value="Unassembled WGS sequence"/>
</dbReference>